<dbReference type="EMBL" id="JAFCMP010000323">
    <property type="protein sequence ID" value="KAG5181534.1"/>
    <property type="molecule type" value="Genomic_DNA"/>
</dbReference>
<protein>
    <submittedName>
        <fullName evidence="1">Uncharacterized protein</fullName>
    </submittedName>
</protein>
<gene>
    <name evidence="1" type="ORF">JKP88DRAFT_246283</name>
</gene>
<comment type="caution">
    <text evidence="1">The sequence shown here is derived from an EMBL/GenBank/DDBJ whole genome shotgun (WGS) entry which is preliminary data.</text>
</comment>
<name>A0A835Z202_9STRA</name>
<accession>A0A835Z202</accession>
<organism evidence="1 2">
    <name type="scientific">Tribonema minus</name>
    <dbReference type="NCBI Taxonomy" id="303371"/>
    <lineage>
        <taxon>Eukaryota</taxon>
        <taxon>Sar</taxon>
        <taxon>Stramenopiles</taxon>
        <taxon>Ochrophyta</taxon>
        <taxon>PX clade</taxon>
        <taxon>Xanthophyceae</taxon>
        <taxon>Tribonematales</taxon>
        <taxon>Tribonemataceae</taxon>
        <taxon>Tribonema</taxon>
    </lineage>
</organism>
<dbReference type="Proteomes" id="UP000664859">
    <property type="component" value="Unassembled WGS sequence"/>
</dbReference>
<evidence type="ECO:0000313" key="2">
    <source>
        <dbReference type="Proteomes" id="UP000664859"/>
    </source>
</evidence>
<dbReference type="AlphaFoldDB" id="A0A835Z202"/>
<sequence length="1137" mass="123152">MIAKAVLLGTAACLLGAAWYAPRRARRCRRKHKQEGQLTKASTRETAWALTAADAEWVQLVFQRFVIHQEMADSIMRELRSLRCDDNGDYDGESCAKAPISLPLGELDAIWEATEAHLRTVDEWPSEYQTTLECFRGVDVLPWDDSACNGRRQLLQGLFDALDAEIEVLEGCMSEVRALAADAPNRESTVIELVQLVHHLARQAHDLSGCLFRFLEQGLQQSTVEITSRCKRLRRLGGGLQRVPMSREEHAAMARKQRAQWAHLRECSSFIVEHLPLLHRQCRTPAWVYWYPEWSPQPNPVALWLNAGLRARIEQRRLQQDIDSAPDVIAKFRLRRRRVARRRIDLVAPLAAAARACVGTPAAAADAAAGPTLPDGERVARSALMQQTHRAAAAAAAGAAAAGVAAHGSSSAGTMRCSLGSGRARAAARQQARQHCGSSSSSTHKGRATATVPDCGTSRATCTAIAAAAFAAAADSCIPHSLRRGPKAKHPDDAELRGTAGWDGAANAAAVAAAAAGQWGFGGSGVGGGGGGQLQRSAATLPRHPAIHSGQLLGAKERKYLEVYLLAYMGLGECVWVQQPLQLRRRALAGMVHESELQRTAMRLLAHGRDGLSIAIAADAAANDDDASAQRRRVAVAAANECVLLATIAKGSVLCRPAEAAEAQRYIDCARAAAARCHAAAAGEPLLDVLRAHISLAWAHVLVEDYAGRKRTVNEDMSKTREWIECVALLDVLRTHTALAWAHVLVEDYAGFFAYYHCAADLAAAILRAHAAAKAAAQGARPAAGTPCLDEEAWIWVEALGVVKNYVISFLDSDAQWKAFVQRRLLQHFSRAFAMYADLQNARRVSSSRLADISDAGSGMRGYHHCAPGMILMCFAPRLPGLPEPAASRDDRAGGIAAMKAAETQLPRHAMVTSALTVLAQPQLQCVSELVATASKGCTRLHPLLLGVDMKVAQLMMMIHALPRGADLAAPREAGARLQHIVERLVKVMDGTAFLAQPSIMHKCMAYELIFLRLLAGDEPSIVHKCMAYELIFLRLLAGDEVTHLNLAVKVEVVGGGGGRGWLWCAPVLRLRLTRQASIVHNRMAYELIFLRLLAGDEEGSLHMLRHLSRMLTHAPGVQRSATMRHNVSSMAQQLLL</sequence>
<proteinExistence type="predicted"/>
<reference evidence="1" key="1">
    <citation type="submission" date="2021-02" db="EMBL/GenBank/DDBJ databases">
        <title>First Annotated Genome of the Yellow-green Alga Tribonema minus.</title>
        <authorList>
            <person name="Mahan K.M."/>
        </authorList>
    </citation>
    <scope>NUCLEOTIDE SEQUENCE</scope>
    <source>
        <strain evidence="1">UTEX B ZZ1240</strain>
    </source>
</reference>
<evidence type="ECO:0000313" key="1">
    <source>
        <dbReference type="EMBL" id="KAG5181534.1"/>
    </source>
</evidence>
<keyword evidence="2" id="KW-1185">Reference proteome</keyword>